<dbReference type="AlphaFoldDB" id="E1R6C7"/>
<dbReference type="InterPro" id="IPR036034">
    <property type="entry name" value="PDZ_sf"/>
</dbReference>
<evidence type="ECO:0000256" key="2">
    <source>
        <dbReference type="ARBA" id="ARBA00022801"/>
    </source>
</evidence>
<feature type="domain" description="PDZ" evidence="3">
    <location>
        <begin position="403"/>
        <end position="461"/>
    </location>
</feature>
<dbReference type="Gene3D" id="2.30.42.10">
    <property type="match status" value="1"/>
</dbReference>
<dbReference type="HOGENOM" id="CLU_026857_0_0_12"/>
<dbReference type="STRING" id="573413.Spirs_1819"/>
<dbReference type="PRINTS" id="PR00834">
    <property type="entry name" value="PROTEASES2C"/>
</dbReference>
<name>E1R6C7_SEDSS</name>
<keyword evidence="1" id="KW-0645">Protease</keyword>
<sequence length="604" mass="66695">MNYDAAKRASVLIFLFVSTITYIGCSSGPKLRGESKPLSEVSYQGIEDAFEAGRYEEVIQEVQLLDPASQPQEGEHKSLDWFFMQSVEGLVDSYHEAVDSNDYYRALSLGRTLVALHILHPEIDIDLLDERELALRKLEEPGEDSLVPFLNRFLFEEIDDLSDAQLEEIAALSVAESNGSIAARIAGELQKRGKMLDSSLSSFINERKRSPEEQLPAVATVWVNRGMTITGGVGLPDRVIGSGFFIDRRGYLITNYHVIASEVDPSYEGYSRLYVKFSDDSDTRIPARVVGYSKTFDLALLKTEREPKQLLSFSPDKTIHVGEKIFAIGSPGGLENTLTAGIVSSTGRKFLQLGDVFQVDVPINHGNSGGPLLDANGELIGIVFAGIEQFEGINFAIPSEWALLLLEKLYEGGDAPLPSIGFAVRETQEGLSVIYVAPGSPAENVGIRYGDLLTEFDGTKVNKLIQVHPLLINHAPGELAATRWLRDGQERSLLIRMEKRKPTPFLPLAKIDRPEDLFPPLFGMRVELIGGGLFSDRYQVQEVFSGSNADETGFSPLDPFTLQKWQVIDDPGVVVAVLRIKKRKAGFLESGVQMASYLETTNFL</sequence>
<dbReference type="GO" id="GO:0006508">
    <property type="term" value="P:proteolysis"/>
    <property type="evidence" value="ECO:0007669"/>
    <property type="project" value="UniProtKB-KW"/>
</dbReference>
<dbReference type="Gene3D" id="2.40.10.120">
    <property type="match status" value="1"/>
</dbReference>
<dbReference type="SMART" id="SM00228">
    <property type="entry name" value="PDZ"/>
    <property type="match status" value="1"/>
</dbReference>
<accession>E1R6C7</accession>
<dbReference type="KEGG" id="ssm:Spirs_1819"/>
<evidence type="ECO:0000313" key="5">
    <source>
        <dbReference type="Proteomes" id="UP000002318"/>
    </source>
</evidence>
<dbReference type="eggNOG" id="COG0265">
    <property type="taxonomic scope" value="Bacteria"/>
</dbReference>
<evidence type="ECO:0000259" key="3">
    <source>
        <dbReference type="PROSITE" id="PS50106"/>
    </source>
</evidence>
<dbReference type="Pfam" id="PF13180">
    <property type="entry name" value="PDZ_2"/>
    <property type="match status" value="1"/>
</dbReference>
<dbReference type="OrthoDB" id="9758917at2"/>
<dbReference type="SUPFAM" id="SSF50156">
    <property type="entry name" value="PDZ domain-like"/>
    <property type="match status" value="1"/>
</dbReference>
<dbReference type="Proteomes" id="UP000002318">
    <property type="component" value="Chromosome"/>
</dbReference>
<dbReference type="GO" id="GO:0004252">
    <property type="term" value="F:serine-type endopeptidase activity"/>
    <property type="evidence" value="ECO:0007669"/>
    <property type="project" value="InterPro"/>
</dbReference>
<dbReference type="PANTHER" id="PTHR43343:SF3">
    <property type="entry name" value="PROTEASE DO-LIKE 8, CHLOROPLASTIC"/>
    <property type="match status" value="1"/>
</dbReference>
<reference evidence="4 5" key="1">
    <citation type="journal article" date="2010" name="Stand. Genomic Sci.">
        <title>Complete genome sequence of Spirochaeta smaragdinae type strain (SEBR 4228).</title>
        <authorList>
            <person name="Mavromatis K."/>
            <person name="Yasawong M."/>
            <person name="Chertkov O."/>
            <person name="Lapidus A."/>
            <person name="Lucas S."/>
            <person name="Nolan M."/>
            <person name="Del Rio T.G."/>
            <person name="Tice H."/>
            <person name="Cheng J.F."/>
            <person name="Pitluck S."/>
            <person name="Liolios K."/>
            <person name="Ivanova N."/>
            <person name="Tapia R."/>
            <person name="Han C."/>
            <person name="Bruce D."/>
            <person name="Goodwin L."/>
            <person name="Pati A."/>
            <person name="Chen A."/>
            <person name="Palaniappan K."/>
            <person name="Land M."/>
            <person name="Hauser L."/>
            <person name="Chang Y.J."/>
            <person name="Jeffries C.D."/>
            <person name="Detter J.C."/>
            <person name="Rohde M."/>
            <person name="Brambilla E."/>
            <person name="Spring S."/>
            <person name="Goker M."/>
            <person name="Sikorski J."/>
            <person name="Woyke T."/>
            <person name="Bristow J."/>
            <person name="Eisen J.A."/>
            <person name="Markowitz V."/>
            <person name="Hugenholtz P."/>
            <person name="Klenk H.P."/>
            <person name="Kyrpides N.C."/>
        </authorList>
    </citation>
    <scope>NUCLEOTIDE SEQUENCE [LARGE SCALE GENOMIC DNA]</scope>
    <source>
        <strain evidence="5">DSM 11293 / JCM 15392 / SEBR 4228</strain>
    </source>
</reference>
<keyword evidence="5" id="KW-1185">Reference proteome</keyword>
<dbReference type="RefSeq" id="WP_013254409.1">
    <property type="nucleotide sequence ID" value="NC_014364.1"/>
</dbReference>
<evidence type="ECO:0000313" key="4">
    <source>
        <dbReference type="EMBL" id="ADK80945.1"/>
    </source>
</evidence>
<dbReference type="InterPro" id="IPR009003">
    <property type="entry name" value="Peptidase_S1_PA"/>
</dbReference>
<dbReference type="SUPFAM" id="SSF50494">
    <property type="entry name" value="Trypsin-like serine proteases"/>
    <property type="match status" value="1"/>
</dbReference>
<dbReference type="InterPro" id="IPR001478">
    <property type="entry name" value="PDZ"/>
</dbReference>
<gene>
    <name evidence="4" type="ordered locus">Spirs_1819</name>
</gene>
<dbReference type="Pfam" id="PF13365">
    <property type="entry name" value="Trypsin_2"/>
    <property type="match status" value="1"/>
</dbReference>
<organism evidence="4 5">
    <name type="scientific">Sediminispirochaeta smaragdinae (strain DSM 11293 / JCM 15392 / SEBR 4228)</name>
    <name type="common">Spirochaeta smaragdinae</name>
    <dbReference type="NCBI Taxonomy" id="573413"/>
    <lineage>
        <taxon>Bacteria</taxon>
        <taxon>Pseudomonadati</taxon>
        <taxon>Spirochaetota</taxon>
        <taxon>Spirochaetia</taxon>
        <taxon>Spirochaetales</taxon>
        <taxon>Spirochaetaceae</taxon>
        <taxon>Sediminispirochaeta</taxon>
    </lineage>
</organism>
<dbReference type="MEROPS" id="S01.454"/>
<proteinExistence type="predicted"/>
<dbReference type="PANTHER" id="PTHR43343">
    <property type="entry name" value="PEPTIDASE S12"/>
    <property type="match status" value="1"/>
</dbReference>
<dbReference type="InterPro" id="IPR051201">
    <property type="entry name" value="Chloro_Bact_Ser_Proteases"/>
</dbReference>
<protein>
    <submittedName>
        <fullName evidence="4">Peptidase S1 and S6 chymotrypsin/Hap</fullName>
    </submittedName>
</protein>
<dbReference type="PROSITE" id="PS50106">
    <property type="entry name" value="PDZ"/>
    <property type="match status" value="1"/>
</dbReference>
<keyword evidence="2" id="KW-0378">Hydrolase</keyword>
<evidence type="ECO:0000256" key="1">
    <source>
        <dbReference type="ARBA" id="ARBA00022670"/>
    </source>
</evidence>
<dbReference type="EMBL" id="CP002116">
    <property type="protein sequence ID" value="ADK80945.1"/>
    <property type="molecule type" value="Genomic_DNA"/>
</dbReference>
<dbReference type="InterPro" id="IPR001940">
    <property type="entry name" value="Peptidase_S1C"/>
</dbReference>